<dbReference type="InterPro" id="IPR022398">
    <property type="entry name" value="Peptidase_S8_His-AS"/>
</dbReference>
<dbReference type="PRINTS" id="PR00723">
    <property type="entry name" value="SUBTILISIN"/>
</dbReference>
<feature type="non-terminal residue" evidence="9">
    <location>
        <position position="431"/>
    </location>
</feature>
<keyword evidence="7" id="KW-0732">Signal</keyword>
<dbReference type="eggNOG" id="COG1404">
    <property type="taxonomic scope" value="Bacteria"/>
</dbReference>
<keyword evidence="3 5" id="KW-0378">Hydrolase</keyword>
<evidence type="ECO:0000256" key="2">
    <source>
        <dbReference type="ARBA" id="ARBA00022670"/>
    </source>
</evidence>
<feature type="non-terminal residue" evidence="9">
    <location>
        <position position="1"/>
    </location>
</feature>
<dbReference type="PROSITE" id="PS00136">
    <property type="entry name" value="SUBTILASE_ASP"/>
    <property type="match status" value="1"/>
</dbReference>
<proteinExistence type="inferred from homology"/>
<feature type="signal peptide" evidence="7">
    <location>
        <begin position="1"/>
        <end position="33"/>
    </location>
</feature>
<dbReference type="InterPro" id="IPR015500">
    <property type="entry name" value="Peptidase_S8_subtilisin-rel"/>
</dbReference>
<sequence>RRGGPGARVRVRRAAAALLTAALWAAAEPVARAQDAEHLEGLETPGEADVLEDFGPDEGLPPPGAEELLGFLPEELADALTGAAGRSGCPEPIPAEGPAGPAVPVHEAPAGGASGAGVAVAVIDTGVADHPRLGGVEPVADLVDPLDPDPHRDCDGHGTAVAGIIAARRGPDGYSGVAPGARILSVRQSTAYPEGAGGGTLDGLAEALRLAIEAGAGVVNVSVVACLPAGEAPPAALGEALAAAEEAGALVVAAAGNIGEDCPEGSVAHPAAAETVLAVAALEGGAPAGYSLAAAGRGLAAEGHAPVALSPAGDGLAGGVAVPAGEGVEEREFRGTSFAAPVVSGVAALLKERHPEATAAQLRGHLLRAAAAPAGVVSAADASGALLGEPGVPAAPGPATPAGPGAGWSRLKGLALAAGPAGAAAAALGGG</sequence>
<keyword evidence="2 5" id="KW-0645">Protease</keyword>
<dbReference type="PROSITE" id="PS51892">
    <property type="entry name" value="SUBTILASE"/>
    <property type="match status" value="1"/>
</dbReference>
<dbReference type="PROSITE" id="PS00137">
    <property type="entry name" value="SUBTILASE_HIS"/>
    <property type="match status" value="1"/>
</dbReference>
<evidence type="ECO:0000259" key="8">
    <source>
        <dbReference type="Pfam" id="PF00082"/>
    </source>
</evidence>
<feature type="active site" description="Charge relay system" evidence="5">
    <location>
        <position position="157"/>
    </location>
</feature>
<feature type="chain" id="PRO_5003841519" description="Peptidase S8/S53 domain-containing protein" evidence="7">
    <location>
        <begin position="34"/>
        <end position="431"/>
    </location>
</feature>
<comment type="caution">
    <text evidence="9">The sequence shown here is derived from an EMBL/GenBank/DDBJ whole genome shotgun (WGS) entry which is preliminary data.</text>
</comment>
<evidence type="ECO:0000256" key="3">
    <source>
        <dbReference type="ARBA" id="ARBA00022801"/>
    </source>
</evidence>
<dbReference type="InterPro" id="IPR023827">
    <property type="entry name" value="Peptidase_S8_Asp-AS"/>
</dbReference>
<dbReference type="InterPro" id="IPR050131">
    <property type="entry name" value="Peptidase_S8_subtilisin-like"/>
</dbReference>
<dbReference type="Gene3D" id="3.40.50.200">
    <property type="entry name" value="Peptidase S8/S53 domain"/>
    <property type="match status" value="1"/>
</dbReference>
<name>K0YCI3_9CORY</name>
<dbReference type="AlphaFoldDB" id="K0YCI3"/>
<evidence type="ECO:0000256" key="7">
    <source>
        <dbReference type="SAM" id="SignalP"/>
    </source>
</evidence>
<keyword evidence="10" id="KW-1185">Reference proteome</keyword>
<dbReference type="InterPro" id="IPR000209">
    <property type="entry name" value="Peptidase_S8/S53_dom"/>
</dbReference>
<feature type="domain" description="Peptidase S8/S53" evidence="8">
    <location>
        <begin position="115"/>
        <end position="373"/>
    </location>
</feature>
<accession>K0YCI3</accession>
<evidence type="ECO:0000313" key="9">
    <source>
        <dbReference type="EMBL" id="EJZ81227.1"/>
    </source>
</evidence>
<organism evidence="9 10">
    <name type="scientific">Corynebacterium otitidis ATCC 51513</name>
    <dbReference type="NCBI Taxonomy" id="883169"/>
    <lineage>
        <taxon>Bacteria</taxon>
        <taxon>Bacillati</taxon>
        <taxon>Actinomycetota</taxon>
        <taxon>Actinomycetes</taxon>
        <taxon>Mycobacteriales</taxon>
        <taxon>Corynebacteriaceae</taxon>
        <taxon>Corynebacterium</taxon>
    </lineage>
</organism>
<dbReference type="PROSITE" id="PS00138">
    <property type="entry name" value="SUBTILASE_SER"/>
    <property type="match status" value="1"/>
</dbReference>
<evidence type="ECO:0000256" key="1">
    <source>
        <dbReference type="ARBA" id="ARBA00011073"/>
    </source>
</evidence>
<dbReference type="Proteomes" id="UP000006078">
    <property type="component" value="Unassembled WGS sequence"/>
</dbReference>
<reference evidence="9 10" key="1">
    <citation type="submission" date="2012-08" db="EMBL/GenBank/DDBJ databases">
        <title>The Genome Sequence of Turicella otitidis ATCC 51513.</title>
        <authorList>
            <consortium name="The Broad Institute Genome Sequencing Platform"/>
            <person name="Earl A."/>
            <person name="Ward D."/>
            <person name="Feldgarden M."/>
            <person name="Gevers D."/>
            <person name="Huys G."/>
            <person name="Walker B."/>
            <person name="Young S.K."/>
            <person name="Zeng Q."/>
            <person name="Gargeya S."/>
            <person name="Fitzgerald M."/>
            <person name="Haas B."/>
            <person name="Abouelleil A."/>
            <person name="Alvarado L."/>
            <person name="Arachchi H.M."/>
            <person name="Berlin A.M."/>
            <person name="Chapman S.B."/>
            <person name="Goldberg J."/>
            <person name="Griggs A."/>
            <person name="Gujja S."/>
            <person name="Hansen M."/>
            <person name="Howarth C."/>
            <person name="Imamovic A."/>
            <person name="Larimer J."/>
            <person name="McCowen C."/>
            <person name="Montmayeur A."/>
            <person name="Murphy C."/>
            <person name="Neiman D."/>
            <person name="Pearson M."/>
            <person name="Priest M."/>
            <person name="Roberts A."/>
            <person name="Saif S."/>
            <person name="Shea T."/>
            <person name="Sisk P."/>
            <person name="Sykes S."/>
            <person name="Wortman J."/>
            <person name="Nusbaum C."/>
            <person name="Birren B."/>
        </authorList>
    </citation>
    <scope>NUCLEOTIDE SEQUENCE [LARGE SCALE GENOMIC DNA]</scope>
    <source>
        <strain evidence="9 10">ATCC 51513</strain>
    </source>
</reference>
<dbReference type="EMBL" id="AHAE01000086">
    <property type="protein sequence ID" value="EJZ81227.1"/>
    <property type="molecule type" value="Genomic_DNA"/>
</dbReference>
<feature type="active site" description="Charge relay system" evidence="5">
    <location>
        <position position="124"/>
    </location>
</feature>
<dbReference type="GO" id="GO:0006508">
    <property type="term" value="P:proteolysis"/>
    <property type="evidence" value="ECO:0007669"/>
    <property type="project" value="UniProtKB-KW"/>
</dbReference>
<dbReference type="PANTHER" id="PTHR43806:SF11">
    <property type="entry name" value="CEREVISIN-RELATED"/>
    <property type="match status" value="1"/>
</dbReference>
<evidence type="ECO:0000256" key="6">
    <source>
        <dbReference type="RuleBase" id="RU003355"/>
    </source>
</evidence>
<protein>
    <recommendedName>
        <fullName evidence="8">Peptidase S8/S53 domain-containing protein</fullName>
    </recommendedName>
</protein>
<dbReference type="InterPro" id="IPR036852">
    <property type="entry name" value="Peptidase_S8/S53_dom_sf"/>
</dbReference>
<dbReference type="Pfam" id="PF00082">
    <property type="entry name" value="Peptidase_S8"/>
    <property type="match status" value="1"/>
</dbReference>
<keyword evidence="4 5" id="KW-0720">Serine protease</keyword>
<evidence type="ECO:0000256" key="4">
    <source>
        <dbReference type="ARBA" id="ARBA00022825"/>
    </source>
</evidence>
<dbReference type="SUPFAM" id="SSF52743">
    <property type="entry name" value="Subtilisin-like"/>
    <property type="match status" value="1"/>
</dbReference>
<dbReference type="PANTHER" id="PTHR43806">
    <property type="entry name" value="PEPTIDASE S8"/>
    <property type="match status" value="1"/>
</dbReference>
<evidence type="ECO:0000313" key="10">
    <source>
        <dbReference type="Proteomes" id="UP000006078"/>
    </source>
</evidence>
<dbReference type="InterPro" id="IPR023828">
    <property type="entry name" value="Peptidase_S8_Ser-AS"/>
</dbReference>
<evidence type="ECO:0000256" key="5">
    <source>
        <dbReference type="PROSITE-ProRule" id="PRU01240"/>
    </source>
</evidence>
<gene>
    <name evidence="9" type="ORF">HMPREF9719_01844</name>
</gene>
<dbReference type="GO" id="GO:0004252">
    <property type="term" value="F:serine-type endopeptidase activity"/>
    <property type="evidence" value="ECO:0007669"/>
    <property type="project" value="UniProtKB-UniRule"/>
</dbReference>
<feature type="active site" description="Charge relay system" evidence="5">
    <location>
        <position position="337"/>
    </location>
</feature>
<comment type="similarity">
    <text evidence="1 5 6">Belongs to the peptidase S8 family.</text>
</comment>